<keyword evidence="3" id="KW-0804">Transcription</keyword>
<dbReference type="InterPro" id="IPR011991">
    <property type="entry name" value="ArsR-like_HTH"/>
</dbReference>
<accession>A0A1G9R1Z8</accession>
<dbReference type="SMART" id="SM00418">
    <property type="entry name" value="HTH_ARSR"/>
    <property type="match status" value="1"/>
</dbReference>
<sequence>MYPCPADTPPRQPPGNQLKAGCERAVLERFGATVTWWGLWRTCCAWVTAWRAGNSDSPQPLVDRELGNCHNSYVLDVDLVKALASDKRLLILEWLRDPERHFPPQRDGDLVRDGVCSLFIAQKLGVSQPTCGEHLKVLAQAGLLRGRKIKQWVFYQRDEHRISEAKELLSGEW</sequence>
<evidence type="ECO:0000256" key="1">
    <source>
        <dbReference type="ARBA" id="ARBA00023015"/>
    </source>
</evidence>
<name>A0A1G9R1Z8_9ACTN</name>
<keyword evidence="6" id="KW-1185">Reference proteome</keyword>
<organism evidence="5 6">
    <name type="scientific">Nonomuraea jiangxiensis</name>
    <dbReference type="NCBI Taxonomy" id="633440"/>
    <lineage>
        <taxon>Bacteria</taxon>
        <taxon>Bacillati</taxon>
        <taxon>Actinomycetota</taxon>
        <taxon>Actinomycetes</taxon>
        <taxon>Streptosporangiales</taxon>
        <taxon>Streptosporangiaceae</taxon>
        <taxon>Nonomuraea</taxon>
    </lineage>
</organism>
<dbReference type="PROSITE" id="PS50987">
    <property type="entry name" value="HTH_ARSR_2"/>
    <property type="match status" value="1"/>
</dbReference>
<gene>
    <name evidence="5" type="ORF">SAMN05421869_13792</name>
</gene>
<evidence type="ECO:0000259" key="4">
    <source>
        <dbReference type="PROSITE" id="PS50987"/>
    </source>
</evidence>
<dbReference type="PANTHER" id="PTHR33154">
    <property type="entry name" value="TRANSCRIPTIONAL REGULATOR, ARSR FAMILY"/>
    <property type="match status" value="1"/>
</dbReference>
<dbReference type="GO" id="GO:0003677">
    <property type="term" value="F:DNA binding"/>
    <property type="evidence" value="ECO:0007669"/>
    <property type="project" value="UniProtKB-KW"/>
</dbReference>
<dbReference type="SUPFAM" id="SSF46785">
    <property type="entry name" value="Winged helix' DNA-binding domain"/>
    <property type="match status" value="1"/>
</dbReference>
<dbReference type="InterPro" id="IPR001845">
    <property type="entry name" value="HTH_ArsR_DNA-bd_dom"/>
</dbReference>
<evidence type="ECO:0000313" key="6">
    <source>
        <dbReference type="Proteomes" id="UP000199202"/>
    </source>
</evidence>
<dbReference type="InterPro" id="IPR036388">
    <property type="entry name" value="WH-like_DNA-bd_sf"/>
</dbReference>
<feature type="domain" description="HTH arsR-type" evidence="4">
    <location>
        <begin position="66"/>
        <end position="173"/>
    </location>
</feature>
<dbReference type="GO" id="GO:0003700">
    <property type="term" value="F:DNA-binding transcription factor activity"/>
    <property type="evidence" value="ECO:0007669"/>
    <property type="project" value="InterPro"/>
</dbReference>
<dbReference type="Proteomes" id="UP000199202">
    <property type="component" value="Unassembled WGS sequence"/>
</dbReference>
<dbReference type="AlphaFoldDB" id="A0A1G9R1Z8"/>
<protein>
    <submittedName>
        <fullName evidence="5">DNA-binding transcriptional regulator, ArsR family</fullName>
    </submittedName>
</protein>
<dbReference type="InterPro" id="IPR036390">
    <property type="entry name" value="WH_DNA-bd_sf"/>
</dbReference>
<dbReference type="CDD" id="cd00090">
    <property type="entry name" value="HTH_ARSR"/>
    <property type="match status" value="1"/>
</dbReference>
<dbReference type="PANTHER" id="PTHR33154:SF32">
    <property type="entry name" value="TRANSCRIPTIONAL REGULATORY PROTEIN"/>
    <property type="match status" value="1"/>
</dbReference>
<dbReference type="EMBL" id="FNDJ01000037">
    <property type="protein sequence ID" value="SDM17243.1"/>
    <property type="molecule type" value="Genomic_DNA"/>
</dbReference>
<dbReference type="Gene3D" id="1.10.10.10">
    <property type="entry name" value="Winged helix-like DNA-binding domain superfamily/Winged helix DNA-binding domain"/>
    <property type="match status" value="1"/>
</dbReference>
<reference evidence="5 6" key="1">
    <citation type="submission" date="2016-10" db="EMBL/GenBank/DDBJ databases">
        <authorList>
            <person name="de Groot N.N."/>
        </authorList>
    </citation>
    <scope>NUCLEOTIDE SEQUENCE [LARGE SCALE GENOMIC DNA]</scope>
    <source>
        <strain evidence="5 6">CGMCC 4.6533</strain>
    </source>
</reference>
<dbReference type="InterPro" id="IPR051081">
    <property type="entry name" value="HTH_MetalResp_TranReg"/>
</dbReference>
<keyword evidence="2 5" id="KW-0238">DNA-binding</keyword>
<dbReference type="STRING" id="633440.SAMN05421869_13792"/>
<evidence type="ECO:0000256" key="3">
    <source>
        <dbReference type="ARBA" id="ARBA00023163"/>
    </source>
</evidence>
<keyword evidence="1" id="KW-0805">Transcription regulation</keyword>
<proteinExistence type="predicted"/>
<evidence type="ECO:0000256" key="2">
    <source>
        <dbReference type="ARBA" id="ARBA00023125"/>
    </source>
</evidence>
<evidence type="ECO:0000313" key="5">
    <source>
        <dbReference type="EMBL" id="SDM17243.1"/>
    </source>
</evidence>